<evidence type="ECO:0000256" key="1">
    <source>
        <dbReference type="SAM" id="MobiDB-lite"/>
    </source>
</evidence>
<evidence type="ECO:0000313" key="2">
    <source>
        <dbReference type="EMBL" id="KAK1326089.1"/>
    </source>
</evidence>
<evidence type="ECO:0000313" key="3">
    <source>
        <dbReference type="Proteomes" id="UP001180020"/>
    </source>
</evidence>
<organism evidence="2 3">
    <name type="scientific">Acorus calamus</name>
    <name type="common">Sweet flag</name>
    <dbReference type="NCBI Taxonomy" id="4465"/>
    <lineage>
        <taxon>Eukaryota</taxon>
        <taxon>Viridiplantae</taxon>
        <taxon>Streptophyta</taxon>
        <taxon>Embryophyta</taxon>
        <taxon>Tracheophyta</taxon>
        <taxon>Spermatophyta</taxon>
        <taxon>Magnoliopsida</taxon>
        <taxon>Liliopsida</taxon>
        <taxon>Acoraceae</taxon>
        <taxon>Acorus</taxon>
    </lineage>
</organism>
<accession>A0AAV9FJX3</accession>
<name>A0AAV9FJX3_ACOCL</name>
<feature type="region of interest" description="Disordered" evidence="1">
    <location>
        <begin position="1"/>
        <end position="42"/>
    </location>
</feature>
<reference evidence="2" key="2">
    <citation type="submission" date="2023-06" db="EMBL/GenBank/DDBJ databases">
        <authorList>
            <person name="Ma L."/>
            <person name="Liu K.-W."/>
            <person name="Li Z."/>
            <person name="Hsiao Y.-Y."/>
            <person name="Qi Y."/>
            <person name="Fu T."/>
            <person name="Tang G."/>
            <person name="Zhang D."/>
            <person name="Sun W.-H."/>
            <person name="Liu D.-K."/>
            <person name="Li Y."/>
            <person name="Chen G.-Z."/>
            <person name="Liu X.-D."/>
            <person name="Liao X.-Y."/>
            <person name="Jiang Y.-T."/>
            <person name="Yu X."/>
            <person name="Hao Y."/>
            <person name="Huang J."/>
            <person name="Zhao X.-W."/>
            <person name="Ke S."/>
            <person name="Chen Y.-Y."/>
            <person name="Wu W.-L."/>
            <person name="Hsu J.-L."/>
            <person name="Lin Y.-F."/>
            <person name="Huang M.-D."/>
            <person name="Li C.-Y."/>
            <person name="Huang L."/>
            <person name="Wang Z.-W."/>
            <person name="Zhao X."/>
            <person name="Zhong W.-Y."/>
            <person name="Peng D.-H."/>
            <person name="Ahmad S."/>
            <person name="Lan S."/>
            <person name="Zhang J.-S."/>
            <person name="Tsai W.-C."/>
            <person name="Van De Peer Y."/>
            <person name="Liu Z.-J."/>
        </authorList>
    </citation>
    <scope>NUCLEOTIDE SEQUENCE</scope>
    <source>
        <strain evidence="2">CP</strain>
        <tissue evidence="2">Leaves</tissue>
    </source>
</reference>
<feature type="compositionally biased region" description="Low complexity" evidence="1">
    <location>
        <begin position="85"/>
        <end position="106"/>
    </location>
</feature>
<protein>
    <submittedName>
        <fullName evidence="2">Uncharacterized protein</fullName>
    </submittedName>
</protein>
<proteinExistence type="predicted"/>
<reference evidence="2" key="1">
    <citation type="journal article" date="2023" name="Nat. Commun.">
        <title>Diploid and tetraploid genomes of Acorus and the evolution of monocots.</title>
        <authorList>
            <person name="Ma L."/>
            <person name="Liu K.W."/>
            <person name="Li Z."/>
            <person name="Hsiao Y.Y."/>
            <person name="Qi Y."/>
            <person name="Fu T."/>
            <person name="Tang G.D."/>
            <person name="Zhang D."/>
            <person name="Sun W.H."/>
            <person name="Liu D.K."/>
            <person name="Li Y."/>
            <person name="Chen G.Z."/>
            <person name="Liu X.D."/>
            <person name="Liao X.Y."/>
            <person name="Jiang Y.T."/>
            <person name="Yu X."/>
            <person name="Hao Y."/>
            <person name="Huang J."/>
            <person name="Zhao X.W."/>
            <person name="Ke S."/>
            <person name="Chen Y.Y."/>
            <person name="Wu W.L."/>
            <person name="Hsu J.L."/>
            <person name="Lin Y.F."/>
            <person name="Huang M.D."/>
            <person name="Li C.Y."/>
            <person name="Huang L."/>
            <person name="Wang Z.W."/>
            <person name="Zhao X."/>
            <person name="Zhong W.Y."/>
            <person name="Peng D.H."/>
            <person name="Ahmad S."/>
            <person name="Lan S."/>
            <person name="Zhang J.S."/>
            <person name="Tsai W.C."/>
            <person name="Van de Peer Y."/>
            <person name="Liu Z.J."/>
        </authorList>
    </citation>
    <scope>NUCLEOTIDE SEQUENCE</scope>
    <source>
        <strain evidence="2">CP</strain>
    </source>
</reference>
<gene>
    <name evidence="2" type="ORF">QJS10_CPA01g02969</name>
</gene>
<dbReference type="EMBL" id="JAUJYO010000001">
    <property type="protein sequence ID" value="KAK1326089.1"/>
    <property type="molecule type" value="Genomic_DNA"/>
</dbReference>
<keyword evidence="3" id="KW-1185">Reference proteome</keyword>
<dbReference type="AlphaFoldDB" id="A0AAV9FJX3"/>
<feature type="region of interest" description="Disordered" evidence="1">
    <location>
        <begin position="74"/>
        <end position="112"/>
    </location>
</feature>
<dbReference type="Proteomes" id="UP001180020">
    <property type="component" value="Unassembled WGS sequence"/>
</dbReference>
<comment type="caution">
    <text evidence="2">The sequence shown here is derived from an EMBL/GenBank/DDBJ whole genome shotgun (WGS) entry which is preliminary data.</text>
</comment>
<sequence length="112" mass="12133">MLARWRPLRPSSILHRTFQNASSRTNPSPRPPPPPSGLSHSYVESKLSSFPSDLAALGFFLWCARQPNYFHGPGPSIGRSRSFVGSPIGSGPSRGSSGSSRASAAPQRRRLF</sequence>